<reference evidence="2 3" key="1">
    <citation type="submission" date="2014-04" db="EMBL/GenBank/DDBJ databases">
        <title>A comprehensive comparison of genomes of Erythrobacter spp. Strains.</title>
        <authorList>
            <person name="Zheng Q."/>
        </authorList>
    </citation>
    <scope>NUCLEOTIDE SEQUENCE [LARGE SCALE GENOMIC DNA]</scope>
    <source>
        <strain evidence="2 3">DSM 8509</strain>
    </source>
</reference>
<dbReference type="Proteomes" id="UP000027866">
    <property type="component" value="Unassembled WGS sequence"/>
</dbReference>
<organism evidence="2 3">
    <name type="scientific">Erythrobacter litoralis</name>
    <dbReference type="NCBI Taxonomy" id="39960"/>
    <lineage>
        <taxon>Bacteria</taxon>
        <taxon>Pseudomonadati</taxon>
        <taxon>Pseudomonadota</taxon>
        <taxon>Alphaproteobacteria</taxon>
        <taxon>Sphingomonadales</taxon>
        <taxon>Erythrobacteraceae</taxon>
        <taxon>Erythrobacter/Porphyrobacter group</taxon>
        <taxon>Erythrobacter</taxon>
    </lineage>
</organism>
<dbReference type="KEGG" id="elq:Ga0102493_112756"/>
<feature type="domain" description="Lysozyme inhibitor LprI-like N-terminal" evidence="1">
    <location>
        <begin position="22"/>
        <end position="128"/>
    </location>
</feature>
<proteinExistence type="predicted"/>
<accession>A0A074N1D7</accession>
<sequence length="136" mass="15532">MLTLLAPLAMMQAAPPNADWNCEEPTRQQEMNWCAAQEYEKADLALNRQWKETAAAMKARDVAWQDNSMRPDARPGFFASLLEAQRAWLKFRDAHCRLDGYYARGGSLEPLLVSTCRTALTEMRTRELRELAQANP</sequence>
<evidence type="ECO:0000313" key="3">
    <source>
        <dbReference type="Proteomes" id="UP000027866"/>
    </source>
</evidence>
<comment type="caution">
    <text evidence="2">The sequence shown here is derived from an EMBL/GenBank/DDBJ whole genome shotgun (WGS) entry which is preliminary data.</text>
</comment>
<evidence type="ECO:0000313" key="2">
    <source>
        <dbReference type="EMBL" id="KEO98755.1"/>
    </source>
</evidence>
<keyword evidence="3" id="KW-1185">Reference proteome</keyword>
<dbReference type="RefSeq" id="WP_034901081.1">
    <property type="nucleotide sequence ID" value="NZ_CP017057.1"/>
</dbReference>
<dbReference type="PATRIC" id="fig|39960.10.peg.1851"/>
<dbReference type="AlphaFoldDB" id="A0A074N1D7"/>
<protein>
    <recommendedName>
        <fullName evidence="1">Lysozyme inhibitor LprI-like N-terminal domain-containing protein</fullName>
    </recommendedName>
</protein>
<name>A0A074N1D7_9SPHN</name>
<evidence type="ECO:0000259" key="1">
    <source>
        <dbReference type="Pfam" id="PF07007"/>
    </source>
</evidence>
<gene>
    <name evidence="2" type="ORF">EH32_06515</name>
</gene>
<dbReference type="Pfam" id="PF07007">
    <property type="entry name" value="LprI"/>
    <property type="match status" value="1"/>
</dbReference>
<dbReference type="Gene3D" id="1.20.1270.180">
    <property type="match status" value="1"/>
</dbReference>
<dbReference type="InterPro" id="IPR009739">
    <property type="entry name" value="LprI-like_N"/>
</dbReference>
<dbReference type="EMBL" id="JMIX01000003">
    <property type="protein sequence ID" value="KEO98755.1"/>
    <property type="molecule type" value="Genomic_DNA"/>
</dbReference>